<organism evidence="3 4">
    <name type="scientific">Polaromonas vacuolata</name>
    <dbReference type="NCBI Taxonomy" id="37448"/>
    <lineage>
        <taxon>Bacteria</taxon>
        <taxon>Pseudomonadati</taxon>
        <taxon>Pseudomonadota</taxon>
        <taxon>Betaproteobacteria</taxon>
        <taxon>Burkholderiales</taxon>
        <taxon>Comamonadaceae</taxon>
        <taxon>Polaromonas</taxon>
    </lineage>
</organism>
<keyword evidence="2" id="KW-1133">Transmembrane helix</keyword>
<keyword evidence="2" id="KW-0812">Transmembrane</keyword>
<proteinExistence type="predicted"/>
<sequence>MQTPDLILIVISAALGLAMNRIFMHFRKKKRAKEMAALQAIQAQFLKDMPPEPESNNKSKRKRQQLAQQLKNKSV</sequence>
<keyword evidence="2" id="KW-0472">Membrane</keyword>
<protein>
    <submittedName>
        <fullName evidence="3">Uncharacterized protein</fullName>
    </submittedName>
</protein>
<dbReference type="Proteomes" id="UP000502041">
    <property type="component" value="Chromosome"/>
</dbReference>
<evidence type="ECO:0000256" key="1">
    <source>
        <dbReference type="SAM" id="MobiDB-lite"/>
    </source>
</evidence>
<dbReference type="RefSeq" id="WP_168921270.1">
    <property type="nucleotide sequence ID" value="NZ_CP051461.1"/>
</dbReference>
<evidence type="ECO:0000313" key="4">
    <source>
        <dbReference type="Proteomes" id="UP000502041"/>
    </source>
</evidence>
<dbReference type="KEGG" id="pvac:HC248_00674"/>
<reference evidence="3 4" key="1">
    <citation type="submission" date="2020-04" db="EMBL/GenBank/DDBJ databases">
        <title>Complete genome of a Psychrophilic, Marine, Gas Vacuolate Bacterium Polaromonas vacuolata KCTC 22033T.</title>
        <authorList>
            <person name="Hwang K."/>
            <person name="Kim K.M."/>
        </authorList>
    </citation>
    <scope>NUCLEOTIDE SEQUENCE [LARGE SCALE GENOMIC DNA]</scope>
    <source>
        <strain evidence="3 4">KCTC 22033</strain>
    </source>
</reference>
<feature type="region of interest" description="Disordered" evidence="1">
    <location>
        <begin position="46"/>
        <end position="75"/>
    </location>
</feature>
<evidence type="ECO:0000256" key="2">
    <source>
        <dbReference type="SAM" id="Phobius"/>
    </source>
</evidence>
<feature type="transmembrane region" description="Helical" evidence="2">
    <location>
        <begin position="6"/>
        <end position="23"/>
    </location>
</feature>
<dbReference type="AlphaFoldDB" id="A0A6H2H6B5"/>
<keyword evidence="4" id="KW-1185">Reference proteome</keyword>
<feature type="compositionally biased region" description="Low complexity" evidence="1">
    <location>
        <begin position="65"/>
        <end position="75"/>
    </location>
</feature>
<evidence type="ECO:0000313" key="3">
    <source>
        <dbReference type="EMBL" id="QJC55395.1"/>
    </source>
</evidence>
<gene>
    <name evidence="3" type="ORF">HC248_00674</name>
</gene>
<accession>A0A6H2H6B5</accession>
<name>A0A6H2H6B5_9BURK</name>
<dbReference type="EMBL" id="CP051461">
    <property type="protein sequence ID" value="QJC55395.1"/>
    <property type="molecule type" value="Genomic_DNA"/>
</dbReference>